<dbReference type="PANTHER" id="PTHR13582">
    <property type="entry name" value="M-PHASE PHOSPHOPROTEIN 6"/>
    <property type="match status" value="1"/>
</dbReference>
<sequence>MASAHEHGVKRLSGNVLDMKFMKRTKLRIEDDVRKAEERKKQVEFLKLSDPSTSEDQCKAIKYEHRIEVLENLVFGRMSFQGFNTDVERYMKHHERVRNGEVEDADDSKDVNDEDLAAQ</sequence>
<evidence type="ECO:0000313" key="3">
    <source>
        <dbReference type="WBParaSite" id="L893_g3957.t1"/>
    </source>
</evidence>
<dbReference type="Pfam" id="PF10175">
    <property type="entry name" value="MPP6"/>
    <property type="match status" value="1"/>
</dbReference>
<feature type="region of interest" description="Disordered" evidence="1">
    <location>
        <begin position="95"/>
        <end position="119"/>
    </location>
</feature>
<dbReference type="AlphaFoldDB" id="A0A1I8AB66"/>
<dbReference type="InterPro" id="IPR019324">
    <property type="entry name" value="MPP6"/>
</dbReference>
<evidence type="ECO:0000256" key="1">
    <source>
        <dbReference type="SAM" id="MobiDB-lite"/>
    </source>
</evidence>
<feature type="compositionally biased region" description="Acidic residues" evidence="1">
    <location>
        <begin position="102"/>
        <end position="119"/>
    </location>
</feature>
<organism evidence="2 3">
    <name type="scientific">Steinernema glaseri</name>
    <dbReference type="NCBI Taxonomy" id="37863"/>
    <lineage>
        <taxon>Eukaryota</taxon>
        <taxon>Metazoa</taxon>
        <taxon>Ecdysozoa</taxon>
        <taxon>Nematoda</taxon>
        <taxon>Chromadorea</taxon>
        <taxon>Rhabditida</taxon>
        <taxon>Tylenchina</taxon>
        <taxon>Panagrolaimomorpha</taxon>
        <taxon>Strongyloidoidea</taxon>
        <taxon>Steinernematidae</taxon>
        <taxon>Steinernema</taxon>
    </lineage>
</organism>
<dbReference type="PANTHER" id="PTHR13582:SF0">
    <property type="entry name" value="M-PHASE PHOSPHOPROTEIN 6"/>
    <property type="match status" value="1"/>
</dbReference>
<dbReference type="Proteomes" id="UP000095287">
    <property type="component" value="Unplaced"/>
</dbReference>
<dbReference type="GO" id="GO:0000460">
    <property type="term" value="P:maturation of 5.8S rRNA"/>
    <property type="evidence" value="ECO:0007669"/>
    <property type="project" value="TreeGrafter"/>
</dbReference>
<dbReference type="WBParaSite" id="L893_g3957.t1">
    <property type="protein sequence ID" value="L893_g3957.t1"/>
    <property type="gene ID" value="L893_g3957"/>
</dbReference>
<protein>
    <submittedName>
        <fullName evidence="3">NAM-associated domain-containing protein</fullName>
    </submittedName>
</protein>
<accession>A0A1I8AB66</accession>
<proteinExistence type="predicted"/>
<evidence type="ECO:0000313" key="2">
    <source>
        <dbReference type="Proteomes" id="UP000095287"/>
    </source>
</evidence>
<keyword evidence="2" id="KW-1185">Reference proteome</keyword>
<name>A0A1I8AB66_9BILA</name>
<reference evidence="3" key="1">
    <citation type="submission" date="2016-11" db="UniProtKB">
        <authorList>
            <consortium name="WormBaseParasite"/>
        </authorList>
    </citation>
    <scope>IDENTIFICATION</scope>
</reference>